<evidence type="ECO:0000256" key="2">
    <source>
        <dbReference type="ARBA" id="ARBA00001954"/>
    </source>
</evidence>
<dbReference type="InterPro" id="IPR019774">
    <property type="entry name" value="Aromatic-AA_hydroxylase_C"/>
</dbReference>
<evidence type="ECO:0000256" key="1">
    <source>
        <dbReference type="ARBA" id="ARBA00001060"/>
    </source>
</evidence>
<dbReference type="CDD" id="cd03348">
    <property type="entry name" value="pro_PheOH"/>
    <property type="match status" value="1"/>
</dbReference>
<evidence type="ECO:0000256" key="8">
    <source>
        <dbReference type="ARBA" id="ARBA00023002"/>
    </source>
</evidence>
<dbReference type="InterPro" id="IPR001273">
    <property type="entry name" value="ArAA_hydroxylase"/>
</dbReference>
<evidence type="ECO:0000313" key="15">
    <source>
        <dbReference type="Proteomes" id="UP000615755"/>
    </source>
</evidence>
<keyword evidence="9" id="KW-0408">Iron</keyword>
<dbReference type="InterPro" id="IPR018301">
    <property type="entry name" value="ArAA_hydroxylase_Fe/CU_BS"/>
</dbReference>
<comment type="cofactor">
    <cofactor evidence="2">
        <name>Fe(2+)</name>
        <dbReference type="ChEBI" id="CHEBI:29033"/>
    </cofactor>
</comment>
<keyword evidence="8" id="KW-0560">Oxidoreductase</keyword>
<dbReference type="Gene3D" id="1.10.800.10">
    <property type="entry name" value="Aromatic amino acid hydroxylase"/>
    <property type="match status" value="1"/>
</dbReference>
<dbReference type="PROSITE" id="PS51410">
    <property type="entry name" value="BH4_AAA_HYDROXYL_2"/>
    <property type="match status" value="1"/>
</dbReference>
<keyword evidence="15" id="KW-1185">Reference proteome</keyword>
<comment type="pathway">
    <text evidence="3">Amino-acid degradation; L-phenylalanine degradation; acetoacetate and fumarate from L-phenylalanine: step 1/6.</text>
</comment>
<evidence type="ECO:0000256" key="6">
    <source>
        <dbReference type="ARBA" id="ARBA00020276"/>
    </source>
</evidence>
<dbReference type="InterPro" id="IPR036329">
    <property type="entry name" value="Aro-AA_hydroxylase_C_sf"/>
</dbReference>
<dbReference type="Proteomes" id="UP000615755">
    <property type="component" value="Unassembled WGS sequence"/>
</dbReference>
<evidence type="ECO:0000256" key="9">
    <source>
        <dbReference type="ARBA" id="ARBA00023004"/>
    </source>
</evidence>
<dbReference type="PRINTS" id="PR00372">
    <property type="entry name" value="FYWHYDRXLASE"/>
</dbReference>
<sequence>MKVSMAKSSKYTSKQPDENGVIAWSDEENKIWSELVARQLQCIEGKACDEYMDGLKKINLPHDRIPQLSELNEVLGQETGWQVAPVPALIDFDEFFRLLANKQFPVATFIRSREEFDYLQEPDVFHEIFGHCAMLTNPAFAEFTHKYGQLGYAAEKKDRGYLARLYWFTVEFGLMQTKDGLRIYGGGVLSSPGETQYVYSGTPEIQPLDVSDVLRTPYRIDIMQPIYYTINSINDLFDISQMDIMSLVAKAKELGLFEPKFPPKQKLAS</sequence>
<evidence type="ECO:0000256" key="3">
    <source>
        <dbReference type="ARBA" id="ARBA00005088"/>
    </source>
</evidence>
<organism evidence="14 15">
    <name type="scientific">Pseudoalteromonas aurantia 208</name>
    <dbReference type="NCBI Taxonomy" id="1314867"/>
    <lineage>
        <taxon>Bacteria</taxon>
        <taxon>Pseudomonadati</taxon>
        <taxon>Pseudomonadota</taxon>
        <taxon>Gammaproteobacteria</taxon>
        <taxon>Alteromonadales</taxon>
        <taxon>Pseudoalteromonadaceae</taxon>
        <taxon>Pseudoalteromonas</taxon>
    </lineage>
</organism>
<gene>
    <name evidence="14" type="primary">phhA</name>
    <name evidence="14" type="ORF">PAUR_a2872</name>
</gene>
<dbReference type="Pfam" id="PF00351">
    <property type="entry name" value="Biopterin_H"/>
    <property type="match status" value="1"/>
</dbReference>
<dbReference type="PANTHER" id="PTHR11473">
    <property type="entry name" value="AROMATIC AMINO ACID HYDROXYLASE"/>
    <property type="match status" value="1"/>
</dbReference>
<evidence type="ECO:0000256" key="12">
    <source>
        <dbReference type="ARBA" id="ARBA00029922"/>
    </source>
</evidence>
<evidence type="ECO:0000259" key="13">
    <source>
        <dbReference type="PROSITE" id="PS51410"/>
    </source>
</evidence>
<protein>
    <recommendedName>
        <fullName evidence="6">Phenylalanine-4-hydroxylase</fullName>
        <ecNumber evidence="5">1.14.16.1</ecNumber>
    </recommendedName>
    <alternativeName>
        <fullName evidence="12">Phe-4-monooxygenase</fullName>
    </alternativeName>
</protein>
<dbReference type="PROSITE" id="PS00367">
    <property type="entry name" value="BH4_AAA_HYDROXYL_1"/>
    <property type="match status" value="1"/>
</dbReference>
<reference evidence="14 15" key="1">
    <citation type="submission" date="2015-03" db="EMBL/GenBank/DDBJ databases">
        <title>Genome sequence of Pseudoalteromonas aurantia.</title>
        <authorList>
            <person name="Xie B.-B."/>
            <person name="Rong J.-C."/>
            <person name="Qin Q.-L."/>
            <person name="Zhang Y.-Z."/>
        </authorList>
    </citation>
    <scope>NUCLEOTIDE SEQUENCE [LARGE SCALE GENOMIC DNA]</scope>
    <source>
        <strain evidence="14 15">208</strain>
    </source>
</reference>
<evidence type="ECO:0000256" key="10">
    <source>
        <dbReference type="ARBA" id="ARBA00023033"/>
    </source>
</evidence>
<comment type="similarity">
    <text evidence="4">Belongs to the biopterin-dependent aromatic amino acid hydroxylase family.</text>
</comment>
<proteinExistence type="inferred from homology"/>
<comment type="catalytic activity">
    <reaction evidence="1">
        <text>(6R)-L-erythro-5,6,7,8-tetrahydrobiopterin + L-phenylalanine + O2 = (4aS,6R)-4a-hydroxy-L-erythro-5,6,7,8-tetrahydrobiopterin + L-tyrosine</text>
        <dbReference type="Rhea" id="RHEA:20273"/>
        <dbReference type="ChEBI" id="CHEBI:15379"/>
        <dbReference type="ChEBI" id="CHEBI:15642"/>
        <dbReference type="ChEBI" id="CHEBI:58095"/>
        <dbReference type="ChEBI" id="CHEBI:58315"/>
        <dbReference type="ChEBI" id="CHEBI:59560"/>
        <dbReference type="EC" id="1.14.16.1"/>
    </reaction>
</comment>
<accession>A0ABR9EFS1</accession>
<evidence type="ECO:0000256" key="7">
    <source>
        <dbReference type="ARBA" id="ARBA00022723"/>
    </source>
</evidence>
<keyword evidence="11" id="KW-0585">Phenylalanine catabolism</keyword>
<dbReference type="EMBL" id="AQGV01000012">
    <property type="protein sequence ID" value="MBE0369095.1"/>
    <property type="molecule type" value="Genomic_DNA"/>
</dbReference>
<comment type="caution">
    <text evidence="14">The sequence shown here is derived from an EMBL/GenBank/DDBJ whole genome shotgun (WGS) entry which is preliminary data.</text>
</comment>
<dbReference type="InterPro" id="IPR036951">
    <property type="entry name" value="ArAA_hydroxylase_sf"/>
</dbReference>
<dbReference type="SUPFAM" id="SSF56534">
    <property type="entry name" value="Aromatic aminoacid monoxygenases, catalytic and oligomerization domains"/>
    <property type="match status" value="1"/>
</dbReference>
<dbReference type="NCBIfam" id="TIGR01267">
    <property type="entry name" value="Phe4hydrox_mono"/>
    <property type="match status" value="1"/>
</dbReference>
<evidence type="ECO:0000313" key="14">
    <source>
        <dbReference type="EMBL" id="MBE0369095.1"/>
    </source>
</evidence>
<keyword evidence="7" id="KW-0479">Metal-binding</keyword>
<dbReference type="InterPro" id="IPR005960">
    <property type="entry name" value="Phe-4-hydroxylase_mono"/>
</dbReference>
<dbReference type="NCBIfam" id="NF008877">
    <property type="entry name" value="PRK11913.1-2"/>
    <property type="match status" value="1"/>
</dbReference>
<evidence type="ECO:0000256" key="4">
    <source>
        <dbReference type="ARBA" id="ARBA00009712"/>
    </source>
</evidence>
<dbReference type="EC" id="1.14.16.1" evidence="5"/>
<name>A0ABR9EFS1_9GAMM</name>
<evidence type="ECO:0000256" key="11">
    <source>
        <dbReference type="ARBA" id="ARBA00023232"/>
    </source>
</evidence>
<feature type="domain" description="Biopterin-dependent aromatic amino acid hydroxylase family profile" evidence="13">
    <location>
        <begin position="1"/>
        <end position="269"/>
    </location>
</feature>
<keyword evidence="10" id="KW-0503">Monooxygenase</keyword>
<evidence type="ECO:0000256" key="5">
    <source>
        <dbReference type="ARBA" id="ARBA00011995"/>
    </source>
</evidence>
<dbReference type="PANTHER" id="PTHR11473:SF24">
    <property type="entry name" value="PHENYLALANINE-4-HYDROXYLASE"/>
    <property type="match status" value="1"/>
</dbReference>